<dbReference type="Proteomes" id="UP000596902">
    <property type="component" value="Unassembled WGS sequence"/>
</dbReference>
<evidence type="ECO:0000313" key="1">
    <source>
        <dbReference type="EMBL" id="KAF7682030.1"/>
    </source>
</evidence>
<accession>A0A8H7EL06</accession>
<dbReference type="RefSeq" id="XP_038791909.1">
    <property type="nucleotide sequence ID" value="XM_038926053.1"/>
</dbReference>
<reference evidence="1" key="2">
    <citation type="submission" date="2020-08" db="EMBL/GenBank/DDBJ databases">
        <title>Draft Genome Sequence of Cumin Blight Pathogen Alternaria burnsii.</title>
        <authorList>
            <person name="Feng Z."/>
        </authorList>
    </citation>
    <scope>NUCLEOTIDE SEQUENCE</scope>
    <source>
        <strain evidence="1">CBS107.38</strain>
    </source>
</reference>
<dbReference type="AlphaFoldDB" id="A0A8H7EL06"/>
<reference evidence="1" key="1">
    <citation type="submission" date="2020-01" db="EMBL/GenBank/DDBJ databases">
        <authorList>
            <person name="Feng Z.H.Z."/>
        </authorList>
    </citation>
    <scope>NUCLEOTIDE SEQUENCE</scope>
    <source>
        <strain evidence="1">CBS107.38</strain>
    </source>
</reference>
<sequence length="67" mass="7381">MVLASRNEVLPVEIAPVTGKDTASWTVGGPFSPHLDQRICFLKRRCFRLSIVAVGILSDPMRLKGKT</sequence>
<comment type="caution">
    <text evidence="1">The sequence shown here is derived from an EMBL/GenBank/DDBJ whole genome shotgun (WGS) entry which is preliminary data.</text>
</comment>
<protein>
    <submittedName>
        <fullName evidence="1">Uncharacterized protein</fullName>
    </submittedName>
</protein>
<keyword evidence="2" id="KW-1185">Reference proteome</keyword>
<organism evidence="1 2">
    <name type="scientific">Alternaria burnsii</name>
    <dbReference type="NCBI Taxonomy" id="1187904"/>
    <lineage>
        <taxon>Eukaryota</taxon>
        <taxon>Fungi</taxon>
        <taxon>Dikarya</taxon>
        <taxon>Ascomycota</taxon>
        <taxon>Pezizomycotina</taxon>
        <taxon>Dothideomycetes</taxon>
        <taxon>Pleosporomycetidae</taxon>
        <taxon>Pleosporales</taxon>
        <taxon>Pleosporineae</taxon>
        <taxon>Pleosporaceae</taxon>
        <taxon>Alternaria</taxon>
        <taxon>Alternaria sect. Alternaria</taxon>
    </lineage>
</organism>
<proteinExistence type="predicted"/>
<name>A0A8H7EL06_9PLEO</name>
<dbReference type="GeneID" id="62199231"/>
<evidence type="ECO:0000313" key="2">
    <source>
        <dbReference type="Proteomes" id="UP000596902"/>
    </source>
</evidence>
<gene>
    <name evidence="1" type="ORF">GT037_001006</name>
</gene>
<dbReference type="EMBL" id="JAAABM010000001">
    <property type="protein sequence ID" value="KAF7682030.1"/>
    <property type="molecule type" value="Genomic_DNA"/>
</dbReference>